<proteinExistence type="predicted"/>
<dbReference type="EMBL" id="JAQJZL010000009">
    <property type="protein sequence ID" value="KAJ6038373.1"/>
    <property type="molecule type" value="Genomic_DNA"/>
</dbReference>
<organism evidence="2 3">
    <name type="scientific">Penicillium canescens</name>
    <dbReference type="NCBI Taxonomy" id="5083"/>
    <lineage>
        <taxon>Eukaryota</taxon>
        <taxon>Fungi</taxon>
        <taxon>Dikarya</taxon>
        <taxon>Ascomycota</taxon>
        <taxon>Pezizomycotina</taxon>
        <taxon>Eurotiomycetes</taxon>
        <taxon>Eurotiomycetidae</taxon>
        <taxon>Eurotiales</taxon>
        <taxon>Aspergillaceae</taxon>
        <taxon>Penicillium</taxon>
    </lineage>
</organism>
<evidence type="ECO:0000313" key="2">
    <source>
        <dbReference type="EMBL" id="KAJ6038373.1"/>
    </source>
</evidence>
<feature type="compositionally biased region" description="Basic residues" evidence="1">
    <location>
        <begin position="259"/>
        <end position="269"/>
    </location>
</feature>
<reference evidence="2" key="1">
    <citation type="journal article" date="2023" name="IMA Fungus">
        <title>Comparative genomic study of the Penicillium genus elucidates a diverse pangenome and 15 lateral gene transfer events.</title>
        <authorList>
            <person name="Petersen C."/>
            <person name="Sorensen T."/>
            <person name="Nielsen M.R."/>
            <person name="Sondergaard T.E."/>
            <person name="Sorensen J.L."/>
            <person name="Fitzpatrick D.A."/>
            <person name="Frisvad J.C."/>
            <person name="Nielsen K.L."/>
        </authorList>
    </citation>
    <scope>NUCLEOTIDE SEQUENCE</scope>
    <source>
        <strain evidence="2">IBT 15450</strain>
    </source>
</reference>
<name>A0AAD6N7J7_PENCN</name>
<evidence type="ECO:0000256" key="1">
    <source>
        <dbReference type="SAM" id="MobiDB-lite"/>
    </source>
</evidence>
<evidence type="ECO:0000313" key="3">
    <source>
        <dbReference type="Proteomes" id="UP001219568"/>
    </source>
</evidence>
<dbReference type="Proteomes" id="UP001219568">
    <property type="component" value="Unassembled WGS sequence"/>
</dbReference>
<accession>A0AAD6N7J7</accession>
<gene>
    <name evidence="2" type="ORF">N7460_008144</name>
</gene>
<sequence length="269" mass="29807">MARPNADVDEGGSSFLDMLPFLHALPILPESRPSVPASTETHSTSLASTIAMAHTTEAPDENPAMEKRRRRQMNFSEILASGMADEDNSQAWTRALVRYHREQGEHRSANVAASSHAEIPMSAVAPAQELLMPPPGMTRRNLALPPINAAGLNHILLQTKSHDLVAQALIKKNTKRLQECGIVEKLAPEEKKIKPDGKTFSKVPDDDGETVNMRVRAAHERLQAFIKTLPEDEPNPQPPFAPRDPLAPFDPLTPFAPRAPRRRRRSSRR</sequence>
<protein>
    <submittedName>
        <fullName evidence="2">Uncharacterized protein</fullName>
    </submittedName>
</protein>
<comment type="caution">
    <text evidence="2">The sequence shown here is derived from an EMBL/GenBank/DDBJ whole genome shotgun (WGS) entry which is preliminary data.</text>
</comment>
<dbReference type="AlphaFoldDB" id="A0AAD6N7J7"/>
<reference evidence="2" key="2">
    <citation type="submission" date="2023-01" db="EMBL/GenBank/DDBJ databases">
        <authorList>
            <person name="Petersen C."/>
        </authorList>
    </citation>
    <scope>NUCLEOTIDE SEQUENCE</scope>
    <source>
        <strain evidence="2">IBT 15450</strain>
    </source>
</reference>
<feature type="region of interest" description="Disordered" evidence="1">
    <location>
        <begin position="227"/>
        <end position="269"/>
    </location>
</feature>
<keyword evidence="3" id="KW-1185">Reference proteome</keyword>